<evidence type="ECO:0000256" key="2">
    <source>
        <dbReference type="SAM" id="SignalP"/>
    </source>
</evidence>
<organism evidence="3 4">
    <name type="scientific">Stephania japonica</name>
    <dbReference type="NCBI Taxonomy" id="461633"/>
    <lineage>
        <taxon>Eukaryota</taxon>
        <taxon>Viridiplantae</taxon>
        <taxon>Streptophyta</taxon>
        <taxon>Embryophyta</taxon>
        <taxon>Tracheophyta</taxon>
        <taxon>Spermatophyta</taxon>
        <taxon>Magnoliopsida</taxon>
        <taxon>Ranunculales</taxon>
        <taxon>Menispermaceae</taxon>
        <taxon>Menispermoideae</taxon>
        <taxon>Cissampelideae</taxon>
        <taxon>Stephania</taxon>
    </lineage>
</organism>
<dbReference type="Proteomes" id="UP001417504">
    <property type="component" value="Unassembled WGS sequence"/>
</dbReference>
<name>A0AAP0K8I2_9MAGN</name>
<dbReference type="AlphaFoldDB" id="A0AAP0K8I2"/>
<proteinExistence type="predicted"/>
<keyword evidence="2" id="KW-0732">Signal</keyword>
<gene>
    <name evidence="3" type="ORF">Sjap_006590</name>
</gene>
<accession>A0AAP0K8I2</accession>
<comment type="caution">
    <text evidence="3">The sequence shown here is derived from an EMBL/GenBank/DDBJ whole genome shotgun (WGS) entry which is preliminary data.</text>
</comment>
<keyword evidence="1" id="KW-0812">Transmembrane</keyword>
<keyword evidence="1" id="KW-0472">Membrane</keyword>
<evidence type="ECO:0000313" key="4">
    <source>
        <dbReference type="Proteomes" id="UP001417504"/>
    </source>
</evidence>
<evidence type="ECO:0000313" key="3">
    <source>
        <dbReference type="EMBL" id="KAK9146687.1"/>
    </source>
</evidence>
<evidence type="ECO:0000256" key="1">
    <source>
        <dbReference type="SAM" id="Phobius"/>
    </source>
</evidence>
<keyword evidence="4" id="KW-1185">Reference proteome</keyword>
<dbReference type="EMBL" id="JBBNAE010000002">
    <property type="protein sequence ID" value="KAK9146687.1"/>
    <property type="molecule type" value="Genomic_DNA"/>
</dbReference>
<feature type="transmembrane region" description="Helical" evidence="1">
    <location>
        <begin position="50"/>
        <end position="70"/>
    </location>
</feature>
<protein>
    <submittedName>
        <fullName evidence="3">Uncharacterized protein</fullName>
    </submittedName>
</protein>
<feature type="signal peptide" evidence="2">
    <location>
        <begin position="1"/>
        <end position="26"/>
    </location>
</feature>
<feature type="chain" id="PRO_5042970169" evidence="2">
    <location>
        <begin position="27"/>
        <end position="81"/>
    </location>
</feature>
<keyword evidence="1" id="KW-1133">Transmembrane helix</keyword>
<sequence length="81" mass="8671">MASSSSIMKLMLMLVTIFALFHVSAGAVYGDGWSVSSASSPSSADIVPSIFPLVKLVGMAIFLHCLLLWCTEKSLLGVWIH</sequence>
<reference evidence="3 4" key="1">
    <citation type="submission" date="2024-01" db="EMBL/GenBank/DDBJ databases">
        <title>Genome assemblies of Stephania.</title>
        <authorList>
            <person name="Yang L."/>
        </authorList>
    </citation>
    <scope>NUCLEOTIDE SEQUENCE [LARGE SCALE GENOMIC DNA]</scope>
    <source>
        <strain evidence="3">QJT</strain>
        <tissue evidence="3">Leaf</tissue>
    </source>
</reference>